<feature type="transmembrane region" description="Helical" evidence="6">
    <location>
        <begin position="21"/>
        <end position="40"/>
    </location>
</feature>
<reference evidence="7 8" key="1">
    <citation type="journal article" date="2023" name="Commun. Biol.">
        <title>Reorganization of the ancestral sex-determining regions during the evolution of trioecy in Pleodorina starrii.</title>
        <authorList>
            <person name="Takahashi K."/>
            <person name="Suzuki S."/>
            <person name="Kawai-Toyooka H."/>
            <person name="Yamamoto K."/>
            <person name="Hamaji T."/>
            <person name="Ootsuki R."/>
            <person name="Yamaguchi H."/>
            <person name="Kawachi M."/>
            <person name="Higashiyama T."/>
            <person name="Nozaki H."/>
        </authorList>
    </citation>
    <scope>NUCLEOTIDE SEQUENCE [LARGE SCALE GENOMIC DNA]</scope>
    <source>
        <strain evidence="7 8">NIES-4479</strain>
    </source>
</reference>
<keyword evidence="8" id="KW-1185">Reference proteome</keyword>
<dbReference type="AlphaFoldDB" id="A0A9W6F995"/>
<keyword evidence="4 6" id="KW-1133">Transmembrane helix</keyword>
<feature type="transmembrane region" description="Helical" evidence="6">
    <location>
        <begin position="173"/>
        <end position="198"/>
    </location>
</feature>
<dbReference type="EMBL" id="BRXU01000034">
    <property type="protein sequence ID" value="GLC60406.1"/>
    <property type="molecule type" value="Genomic_DNA"/>
</dbReference>
<sequence>MCLSMIACGGWDVSLRVRFTVAKWFYLVGFTATAIAVWVLRDYGGSFLAREVSSFNVCKELPDTADVRSCAGKQVALRVSFANLVWFGLHFLVCLLLKRADDPRVDLHAGLWLWQLVTWLGTLIGFMWMPASALYGYSQFARYASGIFLILQLVLLVNFVYQINEWLVERDTRAAWAVLIGGAAITFAGGLVLTGITYHYYAPAGSCSLNIFFITWNLVLGLVLLGVLFVPGRASTAGLLTSGAVWLYCSYLMYSALASEPANRCMRAGGVSAGGWVGVVAFFIALAAVIYSTLDAGTASRDMFGGGKREATGDDSDEVPYRPDFFHVVFATASCYLAMLFTNWAVSQSKTAFELDRGWASTWVKIVSSWVCALLYGWTVIAPAILKDRDFGFPA</sequence>
<name>A0A9W6F995_9CHLO</name>
<feature type="transmembrane region" description="Helical" evidence="6">
    <location>
        <begin position="274"/>
        <end position="294"/>
    </location>
</feature>
<proteinExistence type="inferred from homology"/>
<evidence type="ECO:0000256" key="5">
    <source>
        <dbReference type="ARBA" id="ARBA00023136"/>
    </source>
</evidence>
<evidence type="ECO:0000313" key="8">
    <source>
        <dbReference type="Proteomes" id="UP001165080"/>
    </source>
</evidence>
<dbReference type="Pfam" id="PF03348">
    <property type="entry name" value="Serinc"/>
    <property type="match status" value="2"/>
</dbReference>
<dbReference type="PANTHER" id="PTHR10383:SF9">
    <property type="entry name" value="SERINE INCORPORATOR, ISOFORM F"/>
    <property type="match status" value="1"/>
</dbReference>
<evidence type="ECO:0000256" key="2">
    <source>
        <dbReference type="ARBA" id="ARBA00006665"/>
    </source>
</evidence>
<dbReference type="GO" id="GO:0016020">
    <property type="term" value="C:membrane"/>
    <property type="evidence" value="ECO:0007669"/>
    <property type="project" value="UniProtKB-SubCell"/>
</dbReference>
<accession>A0A9W6F995</accession>
<feature type="transmembrane region" description="Helical" evidence="6">
    <location>
        <begin position="109"/>
        <end position="128"/>
    </location>
</feature>
<feature type="transmembrane region" description="Helical" evidence="6">
    <location>
        <begin position="140"/>
        <end position="161"/>
    </location>
</feature>
<comment type="similarity">
    <text evidence="2">Belongs to the TDE1 family.</text>
</comment>
<feature type="transmembrane region" description="Helical" evidence="6">
    <location>
        <begin position="210"/>
        <end position="230"/>
    </location>
</feature>
<evidence type="ECO:0000256" key="4">
    <source>
        <dbReference type="ARBA" id="ARBA00022989"/>
    </source>
</evidence>
<protein>
    <submittedName>
        <fullName evidence="7">Uncharacterized protein</fullName>
    </submittedName>
</protein>
<evidence type="ECO:0000256" key="6">
    <source>
        <dbReference type="SAM" id="Phobius"/>
    </source>
</evidence>
<organism evidence="7 8">
    <name type="scientific">Pleodorina starrii</name>
    <dbReference type="NCBI Taxonomy" id="330485"/>
    <lineage>
        <taxon>Eukaryota</taxon>
        <taxon>Viridiplantae</taxon>
        <taxon>Chlorophyta</taxon>
        <taxon>core chlorophytes</taxon>
        <taxon>Chlorophyceae</taxon>
        <taxon>CS clade</taxon>
        <taxon>Chlamydomonadales</taxon>
        <taxon>Volvocaceae</taxon>
        <taxon>Pleodorina</taxon>
    </lineage>
</organism>
<comment type="subcellular location">
    <subcellularLocation>
        <location evidence="1">Membrane</location>
        <topology evidence="1">Multi-pass membrane protein</topology>
    </subcellularLocation>
</comment>
<feature type="transmembrane region" description="Helical" evidence="6">
    <location>
        <begin position="75"/>
        <end position="97"/>
    </location>
</feature>
<comment type="caution">
    <text evidence="7">The sequence shown here is derived from an EMBL/GenBank/DDBJ whole genome shotgun (WGS) entry which is preliminary data.</text>
</comment>
<dbReference type="Proteomes" id="UP001165080">
    <property type="component" value="Unassembled WGS sequence"/>
</dbReference>
<keyword evidence="5 6" id="KW-0472">Membrane</keyword>
<gene>
    <name evidence="7" type="primary">PLEST002089</name>
    <name evidence="7" type="ORF">PLESTB_001608800</name>
</gene>
<evidence type="ECO:0000256" key="3">
    <source>
        <dbReference type="ARBA" id="ARBA00022692"/>
    </source>
</evidence>
<dbReference type="PANTHER" id="PTHR10383">
    <property type="entry name" value="SERINE INCORPORATOR"/>
    <property type="match status" value="1"/>
</dbReference>
<evidence type="ECO:0000313" key="7">
    <source>
        <dbReference type="EMBL" id="GLC60406.1"/>
    </source>
</evidence>
<evidence type="ECO:0000256" key="1">
    <source>
        <dbReference type="ARBA" id="ARBA00004141"/>
    </source>
</evidence>
<feature type="transmembrane region" description="Helical" evidence="6">
    <location>
        <begin position="366"/>
        <end position="386"/>
    </location>
</feature>
<keyword evidence="3 6" id="KW-0812">Transmembrane</keyword>
<feature type="transmembrane region" description="Helical" evidence="6">
    <location>
        <begin position="325"/>
        <end position="346"/>
    </location>
</feature>
<dbReference type="InterPro" id="IPR005016">
    <property type="entry name" value="TDE1/TMS"/>
</dbReference>